<dbReference type="OrthoDB" id="6380146at2"/>
<protein>
    <submittedName>
        <fullName evidence="1">Uncharacterized protein</fullName>
    </submittedName>
</protein>
<reference evidence="1 2" key="1">
    <citation type="journal article" date="2017" name="Int. J. Syst. Evol. Microbiol.">
        <title>Achromobacter aloeverae sp. nov., isolated from the root of Aloe vera (L.) Burm.f.</title>
        <authorList>
            <person name="Kuncharoen N."/>
            <person name="Muramatsu Y."/>
            <person name="Shibata C."/>
            <person name="Kamakura Y."/>
            <person name="Nakagawa Y."/>
            <person name="Tanasupawat S."/>
        </authorList>
    </citation>
    <scope>NUCLEOTIDE SEQUENCE [LARGE SCALE GENOMIC DNA]</scope>
    <source>
        <strain evidence="1 2">AVA-1</strain>
    </source>
</reference>
<name>A0A4Q1HF69_9BURK</name>
<dbReference type="Gene3D" id="3.90.1570.30">
    <property type="match status" value="1"/>
</dbReference>
<dbReference type="EMBL" id="PYAL01000007">
    <property type="protein sequence ID" value="RXN85259.1"/>
    <property type="molecule type" value="Genomic_DNA"/>
</dbReference>
<evidence type="ECO:0000313" key="1">
    <source>
        <dbReference type="EMBL" id="RXN85259.1"/>
    </source>
</evidence>
<evidence type="ECO:0000313" key="2">
    <source>
        <dbReference type="Proteomes" id="UP000290849"/>
    </source>
</evidence>
<dbReference type="Proteomes" id="UP000290849">
    <property type="component" value="Unassembled WGS sequence"/>
</dbReference>
<organism evidence="1 2">
    <name type="scientific">Achromobacter aloeverae</name>
    <dbReference type="NCBI Taxonomy" id="1750518"/>
    <lineage>
        <taxon>Bacteria</taxon>
        <taxon>Pseudomonadati</taxon>
        <taxon>Pseudomonadota</taxon>
        <taxon>Betaproteobacteria</taxon>
        <taxon>Burkholderiales</taxon>
        <taxon>Alcaligenaceae</taxon>
        <taxon>Achromobacter</taxon>
    </lineage>
</organism>
<dbReference type="AlphaFoldDB" id="A0A4Q1HF69"/>
<dbReference type="RefSeq" id="WP_129152751.1">
    <property type="nucleotide sequence ID" value="NZ_JBHSDO010000005.1"/>
</dbReference>
<gene>
    <name evidence="1" type="ORF">C7R54_22460</name>
</gene>
<keyword evidence="2" id="KW-1185">Reference proteome</keyword>
<proteinExistence type="predicted"/>
<accession>A0A4Q1HF69</accession>
<comment type="caution">
    <text evidence="1">The sequence shown here is derived from an EMBL/GenBank/DDBJ whole genome shotgun (WGS) entry which is preliminary data.</text>
</comment>
<sequence length="575" mass="65514">MATKRPQIETAAELSELLLHSKAPRPLTLEQMAELERISKYDVSTYSEEDVRAEIIDPVIRILGYAKETYFSTQREKHLKVADGDLFIDYRMTLWSQAFWVIEAKKVKRKPLKFTSAELQQALLYAGHPEIDAALVVLCDGRVFEVYDRDESVTRPAARVEVKKLPEQFHVLQALLGPWQAWFFQKRRALRVANRVLQLEMTPGRIDEFSDAMQRRVQDARATVYDNWRKVKPSTDNDAKRRSALEKASIRDIVATEFFSGQTASGLGVVAQCLVDKAKPGAFELMYAMFPDHPGNLNDHYVAQALRTLIEFGKSGREASWMPAWLGAQQPGANLDAPIKKLIGLSLTAFLAAPEFRAVLQFAACARRLSKVSMALIPTLTQLGHIRHQQVRHFFDELDYAQFMSTPEGHNLRQLDVHAYLLTERFVHACADKHQFRSRFNLDRAHTLLKDSWNAERLLLSDGADYWRSLDGRGLGDEVYPTEHNWVDYDSLGHIVLCVLKDIPDWREYVLTNHSGDVQRIAACGSWAAREILGVEQDAKLPGLPDTESAKRFFDGDVALFTALRDAYWNRKPKT</sequence>